<name>A0ACC2B233_DIPCM</name>
<proteinExistence type="predicted"/>
<sequence length="638" mass="72920">MEEAVEVEASRSFHACLWCTQNCYRAHGNGRPLAPNVPCFYKTMTKSIVTKDYTTSVVIPTQFMQEYGDRVDATVTLEGPSGQVWEVGLGDVHVGIKCFRAGWRAFSDDHYLEVGDVLVFKLIDYSYFTVQIFDTTGCEKHKAYAARNIKDLEEYEITNACKKRNYRDALKLTAYRDQRVKRIEIVDEDFTIMNADFKSHTNNKDDQSNGDEQNNVNSTTACNDHKFSIANAGLDQNGNGRNTQEFFPSQVDQISTQNQSAGHSVGSAECPIVLDGRERQSNSSKQSYYNYCHKKLISKREKLRLKENKNVGRREGIKGLQRRKYVRRRKSDLIQVLTAQNLRKLQDKLHSDTMTEKCPVREAAREKAHAKALSYRTNNPSVVNVMKISNVYYGFFLYVNKDFAARWLPKGLTTVNLVDSDGYSWKVRWLGVDHRGFPGLSAGWRVFSRYHRLEEGDALVLEVLKETEIRVHIFRVADYIDNLDDIYQNQKRNQKLLEMGRKHLSIRSNPRKTPRGASMCNGTIKSERSSLQTKVKDAHRLSQESCIMQSSENQYQAPEEIVHHKHEEAISMLAKEIKHSDLEGRITVQVCPDNAIRADSQGQSNNSMQLESLNVDQLINLAQCPASSLLLHVLHNGW</sequence>
<gene>
    <name evidence="1" type="ORF">O6H91_18G049500</name>
</gene>
<comment type="caution">
    <text evidence="1">The sequence shown here is derived from an EMBL/GenBank/DDBJ whole genome shotgun (WGS) entry which is preliminary data.</text>
</comment>
<evidence type="ECO:0000313" key="2">
    <source>
        <dbReference type="Proteomes" id="UP001162992"/>
    </source>
</evidence>
<keyword evidence="2" id="KW-1185">Reference proteome</keyword>
<protein>
    <submittedName>
        <fullName evidence="1">Uncharacterized protein</fullName>
    </submittedName>
</protein>
<evidence type="ECO:0000313" key="1">
    <source>
        <dbReference type="EMBL" id="KAJ7523389.1"/>
    </source>
</evidence>
<reference evidence="2" key="1">
    <citation type="journal article" date="2024" name="Proc. Natl. Acad. Sci. U.S.A.">
        <title>Extraordinary preservation of gene collinearity over three hundred million years revealed in homosporous lycophytes.</title>
        <authorList>
            <person name="Li C."/>
            <person name="Wickell D."/>
            <person name="Kuo L.Y."/>
            <person name="Chen X."/>
            <person name="Nie B."/>
            <person name="Liao X."/>
            <person name="Peng D."/>
            <person name="Ji J."/>
            <person name="Jenkins J."/>
            <person name="Williams M."/>
            <person name="Shu S."/>
            <person name="Plott C."/>
            <person name="Barry K."/>
            <person name="Rajasekar S."/>
            <person name="Grimwood J."/>
            <person name="Han X."/>
            <person name="Sun S."/>
            <person name="Hou Z."/>
            <person name="He W."/>
            <person name="Dai G."/>
            <person name="Sun C."/>
            <person name="Schmutz J."/>
            <person name="Leebens-Mack J.H."/>
            <person name="Li F.W."/>
            <person name="Wang L."/>
        </authorList>
    </citation>
    <scope>NUCLEOTIDE SEQUENCE [LARGE SCALE GENOMIC DNA]</scope>
    <source>
        <strain evidence="2">cv. PW_Plant_1</strain>
    </source>
</reference>
<dbReference type="Proteomes" id="UP001162992">
    <property type="component" value="Chromosome 18"/>
</dbReference>
<dbReference type="EMBL" id="CM055109">
    <property type="protein sequence ID" value="KAJ7523389.1"/>
    <property type="molecule type" value="Genomic_DNA"/>
</dbReference>
<accession>A0ACC2B233</accession>
<organism evidence="1 2">
    <name type="scientific">Diphasiastrum complanatum</name>
    <name type="common">Issler's clubmoss</name>
    <name type="synonym">Lycopodium complanatum</name>
    <dbReference type="NCBI Taxonomy" id="34168"/>
    <lineage>
        <taxon>Eukaryota</taxon>
        <taxon>Viridiplantae</taxon>
        <taxon>Streptophyta</taxon>
        <taxon>Embryophyta</taxon>
        <taxon>Tracheophyta</taxon>
        <taxon>Lycopodiopsida</taxon>
        <taxon>Lycopodiales</taxon>
        <taxon>Lycopodiaceae</taxon>
        <taxon>Lycopodioideae</taxon>
        <taxon>Diphasiastrum</taxon>
    </lineage>
</organism>